<dbReference type="EMBL" id="CABEEZ010000073">
    <property type="protein sequence ID" value="VTR33919.1"/>
    <property type="molecule type" value="Genomic_DNA"/>
</dbReference>
<gene>
    <name evidence="1" type="ORF">NCTC12965_03564</name>
</gene>
<accession>A0A4U9UP07</accession>
<proteinExistence type="predicted"/>
<protein>
    <submittedName>
        <fullName evidence="1">Uncharacterized protein</fullName>
    </submittedName>
</protein>
<organism evidence="1">
    <name type="scientific">Serratia fonticola</name>
    <dbReference type="NCBI Taxonomy" id="47917"/>
    <lineage>
        <taxon>Bacteria</taxon>
        <taxon>Pseudomonadati</taxon>
        <taxon>Pseudomonadota</taxon>
        <taxon>Gammaproteobacteria</taxon>
        <taxon>Enterobacterales</taxon>
        <taxon>Yersiniaceae</taxon>
        <taxon>Serratia</taxon>
    </lineage>
</organism>
<dbReference type="AlphaFoldDB" id="A0A4U9UP07"/>
<reference evidence="1" key="1">
    <citation type="submission" date="2019-05" db="EMBL/GenBank/DDBJ databases">
        <authorList>
            <consortium name="Pathogen Informatics"/>
        </authorList>
    </citation>
    <scope>NUCLEOTIDE SEQUENCE [LARGE SCALE GENOMIC DNA]</scope>
    <source>
        <strain evidence="1">NCTC12965</strain>
    </source>
</reference>
<evidence type="ECO:0000313" key="1">
    <source>
        <dbReference type="EMBL" id="VTR33919.1"/>
    </source>
</evidence>
<name>A0A4U9UP07_SERFO</name>
<sequence>MHLGFRGACTDSSPAHQICQVLRSDHIQELARSRQTAVIDIEQQLTRQAQAFV</sequence>